<keyword evidence="5 11" id="KW-0812">Transmembrane</keyword>
<comment type="caution">
    <text evidence="16">The sequence shown here is derived from an EMBL/GenBank/DDBJ whole genome shotgun (WGS) entry which is preliminary data.</text>
</comment>
<keyword evidence="3 11" id="KW-1134">Transmembrane beta strand</keyword>
<dbReference type="SUPFAM" id="SSF56935">
    <property type="entry name" value="Porins"/>
    <property type="match status" value="1"/>
</dbReference>
<dbReference type="Pfam" id="PF07715">
    <property type="entry name" value="Plug"/>
    <property type="match status" value="1"/>
</dbReference>
<dbReference type="OrthoDB" id="9782587at2"/>
<dbReference type="PANTHER" id="PTHR32552:SF81">
    <property type="entry name" value="TONB-DEPENDENT OUTER MEMBRANE RECEPTOR"/>
    <property type="match status" value="1"/>
</dbReference>
<feature type="signal peptide" evidence="13">
    <location>
        <begin position="1"/>
        <end position="25"/>
    </location>
</feature>
<dbReference type="InterPro" id="IPR000531">
    <property type="entry name" value="Beta-barrel_TonB"/>
</dbReference>
<dbReference type="GO" id="GO:0009279">
    <property type="term" value="C:cell outer membrane"/>
    <property type="evidence" value="ECO:0007669"/>
    <property type="project" value="UniProtKB-SubCell"/>
</dbReference>
<feature type="domain" description="TonB-dependent receptor plug" evidence="15">
    <location>
        <begin position="118"/>
        <end position="222"/>
    </location>
</feature>
<name>A0A0D7W5V0_9FLAO</name>
<evidence type="ECO:0000256" key="12">
    <source>
        <dbReference type="RuleBase" id="RU003357"/>
    </source>
</evidence>
<keyword evidence="4" id="KW-0410">Iron transport</keyword>
<dbReference type="Pfam" id="PF00593">
    <property type="entry name" value="TonB_dep_Rec_b-barrel"/>
    <property type="match status" value="1"/>
</dbReference>
<organism evidence="16 17">
    <name type="scientific">Neotamlana nanhaiensis</name>
    <dbReference type="NCBI Taxonomy" id="1382798"/>
    <lineage>
        <taxon>Bacteria</taxon>
        <taxon>Pseudomonadati</taxon>
        <taxon>Bacteroidota</taxon>
        <taxon>Flavobacteriia</taxon>
        <taxon>Flavobacteriales</taxon>
        <taxon>Flavobacteriaceae</taxon>
        <taxon>Neotamlana</taxon>
    </lineage>
</organism>
<feature type="chain" id="PRO_5002325496" evidence="13">
    <location>
        <begin position="26"/>
        <end position="766"/>
    </location>
</feature>
<keyword evidence="7" id="KW-0406">Ion transport</keyword>
<proteinExistence type="inferred from homology"/>
<dbReference type="PANTHER" id="PTHR32552">
    <property type="entry name" value="FERRICHROME IRON RECEPTOR-RELATED"/>
    <property type="match status" value="1"/>
</dbReference>
<dbReference type="STRING" id="1382798.PK35_00935"/>
<evidence type="ECO:0000256" key="4">
    <source>
        <dbReference type="ARBA" id="ARBA00022496"/>
    </source>
</evidence>
<dbReference type="AlphaFoldDB" id="A0A0D7W5V0"/>
<dbReference type="RefSeq" id="WP_044624782.1">
    <property type="nucleotide sequence ID" value="NZ_JTDV01000001.1"/>
</dbReference>
<evidence type="ECO:0000256" key="6">
    <source>
        <dbReference type="ARBA" id="ARBA00023004"/>
    </source>
</evidence>
<keyword evidence="16" id="KW-0675">Receptor</keyword>
<dbReference type="EMBL" id="JTDV01000001">
    <property type="protein sequence ID" value="KJD34399.1"/>
    <property type="molecule type" value="Genomic_DNA"/>
</dbReference>
<dbReference type="Gene3D" id="2.40.170.20">
    <property type="entry name" value="TonB-dependent receptor, beta-barrel domain"/>
    <property type="match status" value="1"/>
</dbReference>
<dbReference type="GO" id="GO:0006826">
    <property type="term" value="P:iron ion transport"/>
    <property type="evidence" value="ECO:0007669"/>
    <property type="project" value="UniProtKB-KW"/>
</dbReference>
<dbReference type="InterPro" id="IPR039426">
    <property type="entry name" value="TonB-dep_rcpt-like"/>
</dbReference>
<evidence type="ECO:0000256" key="10">
    <source>
        <dbReference type="ARBA" id="ARBA00023237"/>
    </source>
</evidence>
<evidence type="ECO:0000313" key="16">
    <source>
        <dbReference type="EMBL" id="KJD34399.1"/>
    </source>
</evidence>
<comment type="subcellular location">
    <subcellularLocation>
        <location evidence="1 11">Cell outer membrane</location>
        <topology evidence="1 11">Multi-pass membrane protein</topology>
    </subcellularLocation>
</comment>
<gene>
    <name evidence="16" type="ORF">PK35_00935</name>
</gene>
<evidence type="ECO:0000256" key="3">
    <source>
        <dbReference type="ARBA" id="ARBA00022452"/>
    </source>
</evidence>
<evidence type="ECO:0000256" key="8">
    <source>
        <dbReference type="ARBA" id="ARBA00023077"/>
    </source>
</evidence>
<dbReference type="InterPro" id="IPR037066">
    <property type="entry name" value="Plug_dom_sf"/>
</dbReference>
<feature type="domain" description="TonB-dependent receptor-like beta-barrel" evidence="14">
    <location>
        <begin position="280"/>
        <end position="724"/>
    </location>
</feature>
<dbReference type="Gene3D" id="2.170.130.10">
    <property type="entry name" value="TonB-dependent receptor, plug domain"/>
    <property type="match status" value="1"/>
</dbReference>
<evidence type="ECO:0000256" key="7">
    <source>
        <dbReference type="ARBA" id="ARBA00023065"/>
    </source>
</evidence>
<reference evidence="16 17" key="1">
    <citation type="journal article" date="2015" name="Antonie Van Leeuwenhoek">
        <title>Tamlana nanhaiensis sp. nov., isolated from surface seawater collected from the South China Sea.</title>
        <authorList>
            <person name="Liu X."/>
            <person name="Lai Q."/>
            <person name="Du Y."/>
            <person name="Li G."/>
            <person name="Sun F."/>
            <person name="Shao Z."/>
        </authorList>
    </citation>
    <scope>NUCLEOTIDE SEQUENCE [LARGE SCALE GENOMIC DNA]</scope>
    <source>
        <strain evidence="16 17">FHC16</strain>
    </source>
</reference>
<keyword evidence="2 11" id="KW-0813">Transport</keyword>
<keyword evidence="6" id="KW-0408">Iron</keyword>
<evidence type="ECO:0000256" key="13">
    <source>
        <dbReference type="SAM" id="SignalP"/>
    </source>
</evidence>
<dbReference type="PATRIC" id="fig|1382798.3.peg.191"/>
<dbReference type="InterPro" id="IPR036942">
    <property type="entry name" value="Beta-barrel_TonB_sf"/>
</dbReference>
<protein>
    <submittedName>
        <fullName evidence="16">TonB-dependent receptor</fullName>
    </submittedName>
</protein>
<evidence type="ECO:0000259" key="15">
    <source>
        <dbReference type="Pfam" id="PF07715"/>
    </source>
</evidence>
<keyword evidence="10 11" id="KW-0998">Cell outer membrane</keyword>
<evidence type="ECO:0000256" key="1">
    <source>
        <dbReference type="ARBA" id="ARBA00004571"/>
    </source>
</evidence>
<comment type="similarity">
    <text evidence="11 12">Belongs to the TonB-dependent receptor family.</text>
</comment>
<evidence type="ECO:0000256" key="9">
    <source>
        <dbReference type="ARBA" id="ARBA00023136"/>
    </source>
</evidence>
<evidence type="ECO:0000256" key="11">
    <source>
        <dbReference type="PROSITE-ProRule" id="PRU01360"/>
    </source>
</evidence>
<dbReference type="Proteomes" id="UP000032361">
    <property type="component" value="Unassembled WGS sequence"/>
</dbReference>
<keyword evidence="13" id="KW-0732">Signal</keyword>
<evidence type="ECO:0000313" key="17">
    <source>
        <dbReference type="Proteomes" id="UP000032361"/>
    </source>
</evidence>
<evidence type="ECO:0000256" key="2">
    <source>
        <dbReference type="ARBA" id="ARBA00022448"/>
    </source>
</evidence>
<dbReference type="PROSITE" id="PS52016">
    <property type="entry name" value="TONB_DEPENDENT_REC_3"/>
    <property type="match status" value="1"/>
</dbReference>
<evidence type="ECO:0000256" key="5">
    <source>
        <dbReference type="ARBA" id="ARBA00022692"/>
    </source>
</evidence>
<sequence length="766" mass="86377">MRIKFNKSLLYFVFISLHFSSLGQSAIIGKIIDDNNIEIDSVKIVNLTNNTFSLSLNDGTFTLEKSGRYSFEKSGFIRKEITLKANQFYTIQLKLNPSILSEIIINSEAIPKKLKLASVSKDIISPEALQQSNRTNFAPILNKVSGVFMQTGALNTNRITIRGVGSRSPYGTSKIRAYFKDIPLTNGSGQTSIDDFELASISNINITKGAVPSIYGAGLGGVITLIPQNASFNELSFKHEFLLGSFGLVKNTSNFNFGSPKHNILTVYSNTKSNEYRNNNNYNRQTLTTTSNHFINKKNELSFLASYVNLKAFIPSSINENTFLNSPKSAAYTWQQAQGFEDAKRGIFGVTWHHKYNANIKLFTSVFSSFRKAYEPRPFNILKEKAFATGLRSRILGNIKVFNNTMQWTVGFELFNDKNNYRTFDNLYEDFPEGTGSVEGEQLSNFKENRSYYNIFIETNYTLSKKTFVSVGLNLNKTSYNLEDHFPESDTNPNQTGSFSYQTMVSPKFGISHLISQNISLYSNASHGFSPVSLEETLLPNGQINPSLKPETGWNFEVGTRGALLKNRMQFTASIFQLKIKNLLVSRRLSNNQYIGINAGKTSHNGIELETNYVLIKSKTSKLNLTANYTLNQFKFVEFTDAENDYSGNDLTGVPSNVLNIIADVDFSNGFYGNYNYQYVGRMPITDSNSLYSMRYNISNFKVGYKKNLLDNLNMNIFFGLNNIFDEHYASQILINATGFGNNAPRYYYPGNPLNYYSGIDLNYIF</sequence>
<keyword evidence="17" id="KW-1185">Reference proteome</keyword>
<accession>A0A0D7W5V0</accession>
<keyword evidence="9 11" id="KW-0472">Membrane</keyword>
<evidence type="ECO:0000259" key="14">
    <source>
        <dbReference type="Pfam" id="PF00593"/>
    </source>
</evidence>
<dbReference type="InterPro" id="IPR012910">
    <property type="entry name" value="Plug_dom"/>
</dbReference>
<keyword evidence="8 12" id="KW-0798">TonB box</keyword>